<dbReference type="CDD" id="cd00680">
    <property type="entry name" value="RHO_alpha_C"/>
    <property type="match status" value="1"/>
</dbReference>
<evidence type="ECO:0000256" key="5">
    <source>
        <dbReference type="ARBA" id="ARBA00023004"/>
    </source>
</evidence>
<dbReference type="EMBL" id="UINC01002494">
    <property type="protein sequence ID" value="SUZ97283.1"/>
    <property type="molecule type" value="Genomic_DNA"/>
</dbReference>
<dbReference type="GO" id="GO:0016491">
    <property type="term" value="F:oxidoreductase activity"/>
    <property type="evidence" value="ECO:0007669"/>
    <property type="project" value="UniProtKB-KW"/>
</dbReference>
<reference evidence="8" key="1">
    <citation type="submission" date="2018-05" db="EMBL/GenBank/DDBJ databases">
        <authorList>
            <person name="Lanie J.A."/>
            <person name="Ng W.-L."/>
            <person name="Kazmierczak K.M."/>
            <person name="Andrzejewski T.M."/>
            <person name="Davidsen T.M."/>
            <person name="Wayne K.J."/>
            <person name="Tettelin H."/>
            <person name="Glass J.I."/>
            <person name="Rusch D."/>
            <person name="Podicherti R."/>
            <person name="Tsui H.-C.T."/>
            <person name="Winkler M.E."/>
        </authorList>
    </citation>
    <scope>NUCLEOTIDE SEQUENCE</scope>
</reference>
<dbReference type="CDD" id="cd03469">
    <property type="entry name" value="Rieske_RO_Alpha_N"/>
    <property type="match status" value="1"/>
</dbReference>
<proteinExistence type="predicted"/>
<dbReference type="InterPro" id="IPR036922">
    <property type="entry name" value="Rieske_2Fe-2S_sf"/>
</dbReference>
<keyword evidence="2" id="KW-0001">2Fe-2S</keyword>
<sequence length="388" mass="43469">MTTSVLSSAQRNAIHQATADAVGLPAQSYTSSEWMRSERDRVFAPTWTAIGYVHSLPLASATPVELMELPLLIVKDPTGTVRVFHNVCRHRGRQLVDEACALKGSIRCPYHSWTYHFDGSLRGTPNIGGHGIHDLKNFDPALHGLFQVRSAVWMDMLFVNLSADAPSFDKHIAPLEARWSKFTGAGDLSYARPVNDGGWMEMEVRANWKLLVENYCESYHLPWVHPGLNSYSKIEDHYSILAGDWGAGQGTTVFDFSERAGIDLPVFAKWPEAEKKVAEYIALFPNVLLGLQVDHFYAVVLLPVAVDRTVEQFQIYYVGDETLTERYAKARRVLLEGWREVFVEDFDPVEGMQRGRASSAFDGGAFSPALDTGTHHFHKWVASRLADN</sequence>
<evidence type="ECO:0000256" key="1">
    <source>
        <dbReference type="ARBA" id="ARBA00001962"/>
    </source>
</evidence>
<keyword evidence="4" id="KW-0560">Oxidoreductase</keyword>
<dbReference type="PROSITE" id="PS51296">
    <property type="entry name" value="RIESKE"/>
    <property type="match status" value="1"/>
</dbReference>
<keyword evidence="6" id="KW-0411">Iron-sulfur</keyword>
<dbReference type="AlphaFoldDB" id="A0A381S861"/>
<feature type="domain" description="Rieske" evidence="7">
    <location>
        <begin position="47"/>
        <end position="159"/>
    </location>
</feature>
<dbReference type="PRINTS" id="PR00090">
    <property type="entry name" value="RNGDIOXGNASE"/>
</dbReference>
<name>A0A381S861_9ZZZZ</name>
<evidence type="ECO:0000256" key="6">
    <source>
        <dbReference type="ARBA" id="ARBA00023014"/>
    </source>
</evidence>
<keyword evidence="5" id="KW-0408">Iron</keyword>
<evidence type="ECO:0000313" key="8">
    <source>
        <dbReference type="EMBL" id="SUZ97283.1"/>
    </source>
</evidence>
<dbReference type="Gene3D" id="3.90.380.10">
    <property type="entry name" value="Naphthalene 1,2-dioxygenase Alpha Subunit, Chain A, domain 1"/>
    <property type="match status" value="2"/>
</dbReference>
<keyword evidence="3" id="KW-0479">Metal-binding</keyword>
<dbReference type="SUPFAM" id="SSF55961">
    <property type="entry name" value="Bet v1-like"/>
    <property type="match status" value="1"/>
</dbReference>
<evidence type="ECO:0000256" key="3">
    <source>
        <dbReference type="ARBA" id="ARBA00022723"/>
    </source>
</evidence>
<organism evidence="8">
    <name type="scientific">marine metagenome</name>
    <dbReference type="NCBI Taxonomy" id="408172"/>
    <lineage>
        <taxon>unclassified sequences</taxon>
        <taxon>metagenomes</taxon>
        <taxon>ecological metagenomes</taxon>
    </lineage>
</organism>
<dbReference type="PANTHER" id="PTHR43756">
    <property type="entry name" value="CHOLINE MONOOXYGENASE, CHLOROPLASTIC"/>
    <property type="match status" value="1"/>
</dbReference>
<dbReference type="SUPFAM" id="SSF50022">
    <property type="entry name" value="ISP domain"/>
    <property type="match status" value="1"/>
</dbReference>
<protein>
    <recommendedName>
        <fullName evidence="7">Rieske domain-containing protein</fullName>
    </recommendedName>
</protein>
<dbReference type="GO" id="GO:0051537">
    <property type="term" value="F:2 iron, 2 sulfur cluster binding"/>
    <property type="evidence" value="ECO:0007669"/>
    <property type="project" value="UniProtKB-KW"/>
</dbReference>
<dbReference type="Pfam" id="PF00848">
    <property type="entry name" value="Ring_hydroxyl_A"/>
    <property type="match status" value="1"/>
</dbReference>
<dbReference type="Gene3D" id="2.102.10.10">
    <property type="entry name" value="Rieske [2Fe-2S] iron-sulphur domain"/>
    <property type="match status" value="1"/>
</dbReference>
<dbReference type="PANTHER" id="PTHR43756:SF5">
    <property type="entry name" value="CHOLINE MONOOXYGENASE, CHLOROPLASTIC"/>
    <property type="match status" value="1"/>
</dbReference>
<evidence type="ECO:0000256" key="4">
    <source>
        <dbReference type="ARBA" id="ARBA00023002"/>
    </source>
</evidence>
<evidence type="ECO:0000259" key="7">
    <source>
        <dbReference type="PROSITE" id="PS51296"/>
    </source>
</evidence>
<dbReference type="InterPro" id="IPR001663">
    <property type="entry name" value="Rng_hydr_dOase-A"/>
</dbReference>
<accession>A0A381S861</accession>
<evidence type="ECO:0000256" key="2">
    <source>
        <dbReference type="ARBA" id="ARBA00022714"/>
    </source>
</evidence>
<dbReference type="InterPro" id="IPR015879">
    <property type="entry name" value="Ring_hydroxy_dOase_asu_C_dom"/>
</dbReference>
<dbReference type="GO" id="GO:0005506">
    <property type="term" value="F:iron ion binding"/>
    <property type="evidence" value="ECO:0007669"/>
    <property type="project" value="InterPro"/>
</dbReference>
<gene>
    <name evidence="8" type="ORF">METZ01_LOCUS50137</name>
</gene>
<dbReference type="Pfam" id="PF00355">
    <property type="entry name" value="Rieske"/>
    <property type="match status" value="1"/>
</dbReference>
<dbReference type="InterPro" id="IPR017941">
    <property type="entry name" value="Rieske_2Fe-2S"/>
</dbReference>
<comment type="cofactor">
    <cofactor evidence="1">
        <name>Fe cation</name>
        <dbReference type="ChEBI" id="CHEBI:24875"/>
    </cofactor>
</comment>